<accession>A0A382JQI0</accession>
<dbReference type="AlphaFoldDB" id="A0A382JQI0"/>
<proteinExistence type="predicted"/>
<reference evidence="1" key="1">
    <citation type="submission" date="2018-05" db="EMBL/GenBank/DDBJ databases">
        <authorList>
            <person name="Lanie J.A."/>
            <person name="Ng W.-L."/>
            <person name="Kazmierczak K.M."/>
            <person name="Andrzejewski T.M."/>
            <person name="Davidsen T.M."/>
            <person name="Wayne K.J."/>
            <person name="Tettelin H."/>
            <person name="Glass J.I."/>
            <person name="Rusch D."/>
            <person name="Podicherti R."/>
            <person name="Tsui H.-C.T."/>
            <person name="Winkler M.E."/>
        </authorList>
    </citation>
    <scope>NUCLEOTIDE SEQUENCE</scope>
</reference>
<name>A0A382JQI0_9ZZZZ</name>
<evidence type="ECO:0000313" key="1">
    <source>
        <dbReference type="EMBL" id="SVC14088.1"/>
    </source>
</evidence>
<sequence length="85" mass="9935">MKIMKRKIQKHLHEGEEILHIEIPSWMKYHKEIVLSPLILPLIHAVLRKYSTHLVITNDRVIARHGIIGEHSKGVKFDNITTIKV</sequence>
<feature type="non-terminal residue" evidence="1">
    <location>
        <position position="85"/>
    </location>
</feature>
<protein>
    <submittedName>
        <fullName evidence="1">Uncharacterized protein</fullName>
    </submittedName>
</protein>
<organism evidence="1">
    <name type="scientific">marine metagenome</name>
    <dbReference type="NCBI Taxonomy" id="408172"/>
    <lineage>
        <taxon>unclassified sequences</taxon>
        <taxon>metagenomes</taxon>
        <taxon>ecological metagenomes</taxon>
    </lineage>
</organism>
<gene>
    <name evidence="1" type="ORF">METZ01_LOCUS266942</name>
</gene>
<dbReference type="EMBL" id="UINC01075673">
    <property type="protein sequence ID" value="SVC14088.1"/>
    <property type="molecule type" value="Genomic_DNA"/>
</dbReference>